<proteinExistence type="predicted"/>
<evidence type="ECO:0000313" key="8">
    <source>
        <dbReference type="EMBL" id="PVZ95969.1"/>
    </source>
</evidence>
<dbReference type="InterPro" id="IPR013525">
    <property type="entry name" value="ABC2_TM"/>
</dbReference>
<feature type="compositionally biased region" description="Basic residues" evidence="5">
    <location>
        <begin position="126"/>
        <end position="142"/>
    </location>
</feature>
<protein>
    <submittedName>
        <fullName evidence="8">YhgE/Pip domain-containing protein</fullName>
    </submittedName>
</protein>
<organism evidence="8 9">
    <name type="scientific">Amnibacterium flavum</name>
    <dbReference type="NCBI Taxonomy" id="2173173"/>
    <lineage>
        <taxon>Bacteria</taxon>
        <taxon>Bacillati</taxon>
        <taxon>Actinomycetota</taxon>
        <taxon>Actinomycetes</taxon>
        <taxon>Micrococcales</taxon>
        <taxon>Microbacteriaceae</taxon>
        <taxon>Amnibacterium</taxon>
    </lineage>
</organism>
<comment type="subcellular location">
    <subcellularLocation>
        <location evidence="1">Membrane</location>
        <topology evidence="1">Multi-pass membrane protein</topology>
    </subcellularLocation>
</comment>
<keyword evidence="3 6" id="KW-1133">Transmembrane helix</keyword>
<dbReference type="InterPro" id="IPR051328">
    <property type="entry name" value="T7SS_ABC-Transporter"/>
</dbReference>
<dbReference type="Pfam" id="PF12698">
    <property type="entry name" value="ABC2_membrane_3"/>
    <property type="match status" value="1"/>
</dbReference>
<dbReference type="NCBIfam" id="TIGR03061">
    <property type="entry name" value="pip_yhgE_Nterm"/>
    <property type="match status" value="1"/>
</dbReference>
<keyword evidence="9" id="KW-1185">Reference proteome</keyword>
<dbReference type="Proteomes" id="UP000244893">
    <property type="component" value="Unassembled WGS sequence"/>
</dbReference>
<dbReference type="PANTHER" id="PTHR43077">
    <property type="entry name" value="TRANSPORT PERMEASE YVFS-RELATED"/>
    <property type="match status" value="1"/>
</dbReference>
<feature type="domain" description="ABC-2 type transporter transmembrane" evidence="7">
    <location>
        <begin position="614"/>
        <end position="826"/>
    </location>
</feature>
<evidence type="ECO:0000256" key="6">
    <source>
        <dbReference type="SAM" id="Phobius"/>
    </source>
</evidence>
<evidence type="ECO:0000256" key="1">
    <source>
        <dbReference type="ARBA" id="ARBA00004141"/>
    </source>
</evidence>
<keyword evidence="4 6" id="KW-0472">Membrane</keyword>
<feature type="compositionally biased region" description="Basic and acidic residues" evidence="5">
    <location>
        <begin position="1"/>
        <end position="19"/>
    </location>
</feature>
<accession>A0A2V1HXD3</accession>
<feature type="transmembrane region" description="Helical" evidence="6">
    <location>
        <begin position="750"/>
        <end position="770"/>
    </location>
</feature>
<comment type="caution">
    <text evidence="8">The sequence shown here is derived from an EMBL/GenBank/DDBJ whole genome shotgun (WGS) entry which is preliminary data.</text>
</comment>
<reference evidence="8 9" key="1">
    <citation type="submission" date="2018-05" db="EMBL/GenBank/DDBJ databases">
        <title>Amnibacterium sp. M8JJ-5, whole genome shotgun sequence.</title>
        <authorList>
            <person name="Tuo L."/>
        </authorList>
    </citation>
    <scope>NUCLEOTIDE SEQUENCE [LARGE SCALE GENOMIC DNA]</scope>
    <source>
        <strain evidence="8 9">M8JJ-5</strain>
    </source>
</reference>
<name>A0A2V1HXD3_9MICO</name>
<evidence type="ECO:0000259" key="7">
    <source>
        <dbReference type="Pfam" id="PF12698"/>
    </source>
</evidence>
<dbReference type="InterPro" id="IPR017501">
    <property type="entry name" value="Phage_infect_YhgE_C"/>
</dbReference>
<dbReference type="EMBL" id="QEOP01000001">
    <property type="protein sequence ID" value="PVZ95969.1"/>
    <property type="molecule type" value="Genomic_DNA"/>
</dbReference>
<dbReference type="AlphaFoldDB" id="A0A2V1HXD3"/>
<dbReference type="Gene3D" id="3.40.1710.10">
    <property type="entry name" value="abc type-2 transporter like domain"/>
    <property type="match status" value="1"/>
</dbReference>
<evidence type="ECO:0000256" key="2">
    <source>
        <dbReference type="ARBA" id="ARBA00022692"/>
    </source>
</evidence>
<evidence type="ECO:0000256" key="3">
    <source>
        <dbReference type="ARBA" id="ARBA00022989"/>
    </source>
</evidence>
<dbReference type="NCBIfam" id="TIGR03062">
    <property type="entry name" value="pip_yhgE_Cterm"/>
    <property type="match status" value="1"/>
</dbReference>
<feature type="transmembrane region" description="Helical" evidence="6">
    <location>
        <begin position="797"/>
        <end position="830"/>
    </location>
</feature>
<dbReference type="OrthoDB" id="9811483at2"/>
<gene>
    <name evidence="8" type="ORF">DDQ50_05815</name>
</gene>
<sequence>MGGDPARRDGEHRAPDRRGRVALHRFRRSGRGTDPAPVGGAAAALPLRHSRRACGAGLRSRPGRRAPASDRRLGGIADGRDGRPRHDRSGPRHHGRGPAAREVRAGRIDVHGKRSSQGRPASARPGRSRARRRGPPAHRRGRPRGEPPSRSPARPGDRSRGGVGSLGAHRRLRRRVGCGAGARHPDRLRHRPRVGHRHRRHLRRHPSPGHLRPPHRGGRHRAKGGALMTSTTSRRLRRSLLVTGLVLVPLAVVGLFAGATAAVGSEGSRVPAAIVNEDEFVTQTAADGTETQVLAGRLLVTQLTAGDPDDGAASSIFDWHVEGADEAEAALKAGEVYAVITIPSDFSKSVVSLSTDDPVQAQISLQTDDSHGYLTGPLTSALGDGLAAIFGTELSKQYIAGLVGGTGSIAGSLTEAADGATQLQTGARSLGDGLTQAAGGITQAQSGAGAVVDGLEQYTGGVSSLSSGLNTAASSSSGLQALPAGVSAYTGGVSQTATGLSDAIAAHNAGFISDAEFAAAVDSVSAGLNELSAQGPQLVAGAQGAAALQTGVVQSAAGASQLAAGGAPLVAGVEQLQSGLGDLSAGIGQSAAGANQLADGAGALATGLNEGAAQVPDYTESQVDQISDVASSPVGITASRENEVNNIPQIGSTLLVPVGLWIGALAVFLLLGAPTRRVLASTAGSARIAVDSLGKALGIVGVQAVALVALLHLAIGVPWESLPATLPFALLIGVAFAAIDAMLTTLFGRVGLVVSLVLLALQLTTTGGLYPIELLSEPFRIISPLLPVTGAVDGMQAIITGAGAGGVIAGALPLVVWGALSVIITFIAVARKRSARALGLVPHLA</sequence>
<feature type="transmembrane region" description="Helical" evidence="6">
    <location>
        <begin position="725"/>
        <end position="743"/>
    </location>
</feature>
<feature type="transmembrane region" description="Helical" evidence="6">
    <location>
        <begin position="654"/>
        <end position="675"/>
    </location>
</feature>
<evidence type="ECO:0000256" key="5">
    <source>
        <dbReference type="SAM" id="MobiDB-lite"/>
    </source>
</evidence>
<feature type="transmembrane region" description="Helical" evidence="6">
    <location>
        <begin position="696"/>
        <end position="719"/>
    </location>
</feature>
<feature type="compositionally biased region" description="Basic residues" evidence="5">
    <location>
        <begin position="186"/>
        <end position="223"/>
    </location>
</feature>
<evidence type="ECO:0000256" key="4">
    <source>
        <dbReference type="ARBA" id="ARBA00023136"/>
    </source>
</evidence>
<dbReference type="GO" id="GO:0016020">
    <property type="term" value="C:membrane"/>
    <property type="evidence" value="ECO:0007669"/>
    <property type="project" value="UniProtKB-SubCell"/>
</dbReference>
<keyword evidence="2 6" id="KW-0812">Transmembrane</keyword>
<evidence type="ECO:0000313" key="9">
    <source>
        <dbReference type="Proteomes" id="UP000244893"/>
    </source>
</evidence>
<dbReference type="GO" id="GO:0140359">
    <property type="term" value="F:ABC-type transporter activity"/>
    <property type="evidence" value="ECO:0007669"/>
    <property type="project" value="InterPro"/>
</dbReference>
<dbReference type="InterPro" id="IPR017500">
    <property type="entry name" value="Phage_infect_YhgE_N"/>
</dbReference>
<feature type="compositionally biased region" description="Low complexity" evidence="5">
    <location>
        <begin position="35"/>
        <end position="47"/>
    </location>
</feature>
<feature type="compositionally biased region" description="Basic and acidic residues" evidence="5">
    <location>
        <begin position="99"/>
        <end position="112"/>
    </location>
</feature>
<dbReference type="PANTHER" id="PTHR43077:SF5">
    <property type="entry name" value="PHAGE INFECTION PROTEIN"/>
    <property type="match status" value="1"/>
</dbReference>
<feature type="compositionally biased region" description="Basic residues" evidence="5">
    <location>
        <begin position="20"/>
        <end position="30"/>
    </location>
</feature>
<feature type="transmembrane region" description="Helical" evidence="6">
    <location>
        <begin position="240"/>
        <end position="263"/>
    </location>
</feature>
<feature type="compositionally biased region" description="Basic and acidic residues" evidence="5">
    <location>
        <begin position="67"/>
        <end position="90"/>
    </location>
</feature>
<feature type="region of interest" description="Disordered" evidence="5">
    <location>
        <begin position="1"/>
        <end position="231"/>
    </location>
</feature>